<gene>
    <name evidence="1" type="ORF">ACJMK2_004874</name>
</gene>
<comment type="caution">
    <text evidence="1">The sequence shown here is derived from an EMBL/GenBank/DDBJ whole genome shotgun (WGS) entry which is preliminary data.</text>
</comment>
<proteinExistence type="predicted"/>
<evidence type="ECO:0000313" key="2">
    <source>
        <dbReference type="Proteomes" id="UP001634394"/>
    </source>
</evidence>
<dbReference type="Proteomes" id="UP001634394">
    <property type="component" value="Unassembled WGS sequence"/>
</dbReference>
<sequence length="194" mass="21496">MDLTTIQSQSSATVAVSENRQIHLTATGVSVDVPADPRANLMYYLDCLCCTLNLTDVHPGIERFRSYANYDLSRNDIDTLIKLCELLAPHKLENKCIFECAELCGNSSNEFYDVEEIRQIVLSATTTANTSVAALAGKSALFATATATASLSIVLGGESYRIAKIMTYTREWIWENYHTPMQLLRRNSSVCVLL</sequence>
<dbReference type="EMBL" id="JBJQND010000010">
    <property type="protein sequence ID" value="KAL3863098.1"/>
    <property type="molecule type" value="Genomic_DNA"/>
</dbReference>
<evidence type="ECO:0000313" key="1">
    <source>
        <dbReference type="EMBL" id="KAL3863098.1"/>
    </source>
</evidence>
<name>A0ABD3VRB8_SINWO</name>
<reference evidence="1 2" key="1">
    <citation type="submission" date="2024-11" db="EMBL/GenBank/DDBJ databases">
        <title>Chromosome-level genome assembly of the freshwater bivalve Anodonta woodiana.</title>
        <authorList>
            <person name="Chen X."/>
        </authorList>
    </citation>
    <scope>NUCLEOTIDE SEQUENCE [LARGE SCALE GENOMIC DNA]</scope>
    <source>
        <strain evidence="1">MN2024</strain>
        <tissue evidence="1">Gills</tissue>
    </source>
</reference>
<accession>A0ABD3VRB8</accession>
<dbReference type="AlphaFoldDB" id="A0ABD3VRB8"/>
<keyword evidence="2" id="KW-1185">Reference proteome</keyword>
<protein>
    <submittedName>
        <fullName evidence="1">Uncharacterized protein</fullName>
    </submittedName>
</protein>
<organism evidence="1 2">
    <name type="scientific">Sinanodonta woodiana</name>
    <name type="common">Chinese pond mussel</name>
    <name type="synonym">Anodonta woodiana</name>
    <dbReference type="NCBI Taxonomy" id="1069815"/>
    <lineage>
        <taxon>Eukaryota</taxon>
        <taxon>Metazoa</taxon>
        <taxon>Spiralia</taxon>
        <taxon>Lophotrochozoa</taxon>
        <taxon>Mollusca</taxon>
        <taxon>Bivalvia</taxon>
        <taxon>Autobranchia</taxon>
        <taxon>Heteroconchia</taxon>
        <taxon>Palaeoheterodonta</taxon>
        <taxon>Unionida</taxon>
        <taxon>Unionoidea</taxon>
        <taxon>Unionidae</taxon>
        <taxon>Unioninae</taxon>
        <taxon>Sinanodonta</taxon>
    </lineage>
</organism>